<evidence type="ECO:0000313" key="4">
    <source>
        <dbReference type="Proteomes" id="UP000831947"/>
    </source>
</evidence>
<protein>
    <submittedName>
        <fullName evidence="3">Primosomal protein DnaI</fullName>
    </submittedName>
</protein>
<dbReference type="Pfam" id="PF07319">
    <property type="entry name" value="DnaI_N"/>
    <property type="match status" value="1"/>
</dbReference>
<dbReference type="Gene3D" id="3.40.50.300">
    <property type="entry name" value="P-loop containing nucleotide triphosphate hydrolases"/>
    <property type="match status" value="1"/>
</dbReference>
<accession>A0ABY4PCW5</accession>
<dbReference type="InterPro" id="IPR002611">
    <property type="entry name" value="IstB_ATP-bd"/>
</dbReference>
<evidence type="ECO:0000259" key="2">
    <source>
        <dbReference type="Pfam" id="PF07319"/>
    </source>
</evidence>
<feature type="domain" description="Primosomal DnaI N-terminal" evidence="2">
    <location>
        <begin position="1"/>
        <end position="85"/>
    </location>
</feature>
<proteinExistence type="predicted"/>
<feature type="domain" description="IstB-like ATP-binding" evidence="1">
    <location>
        <begin position="94"/>
        <end position="297"/>
    </location>
</feature>
<dbReference type="NCBIfam" id="NF006505">
    <property type="entry name" value="PRK08939.1"/>
    <property type="match status" value="1"/>
</dbReference>
<gene>
    <name evidence="3" type="primary">dnaI</name>
    <name evidence="3" type="ORF">MOO47_06150</name>
</gene>
<sequence length="301" mass="34274">MKNLAQEMADIIAQHQWNQKYQELLQEAVQDEDVQQFLASHPQIKSVALQQDVDAIYEFVQAKSKSLAGYQPRLIWQNQHILVSYEPDQQLIAHKKAQAFKNKFQTIDMASDLDQADLDDFAQGDTGRQAAYLQALRFLTSYNPQQNFVPGLYLAGDFGVGKTYLLAAIAKKLVSQNTAVMLVHFPTFAVQMKNSINDHSVMDKIEQIKDVPILMLDDIGADSLSSWVRDEILGVILQYRMQEKLATFFSSNFSMADLQKHLAVNQRGDQEPIKAARIMERVHFLAQEVVVLGTNRRHQNH</sequence>
<dbReference type="CDD" id="cd00009">
    <property type="entry name" value="AAA"/>
    <property type="match status" value="1"/>
</dbReference>
<reference evidence="3 4" key="1">
    <citation type="journal article" date="2022" name="Int. J. Syst. Evol. Microbiol.">
        <title>Apilactobacillus apisilvae sp. nov., Nicolia spurrieriana gen. nov. sp. nov., Bombilactobacillus folatiphilus sp. nov. and Bombilactobacillus thymidiniphilus sp. nov., four new lactic acid bacterial isolates from stingless bees Tetragonula carbonaria and Austroplebeia australis.</title>
        <authorList>
            <person name="Oliphant S.A."/>
            <person name="Watson-Haigh N.S."/>
            <person name="Sumby K.M."/>
            <person name="Gardner J."/>
            <person name="Groom S."/>
            <person name="Jiranek V."/>
        </authorList>
    </citation>
    <scope>NUCLEOTIDE SEQUENCE [LARGE SCALE GENOMIC DNA]</scope>
    <source>
        <strain evidence="3 4">SG4_A1</strain>
    </source>
</reference>
<evidence type="ECO:0000259" key="1">
    <source>
        <dbReference type="Pfam" id="PF01695"/>
    </source>
</evidence>
<dbReference type="Pfam" id="PF01695">
    <property type="entry name" value="IstB_IS21"/>
    <property type="match status" value="1"/>
</dbReference>
<dbReference type="RefSeq" id="WP_249512582.1">
    <property type="nucleotide sequence ID" value="NZ_CP093365.1"/>
</dbReference>
<organism evidence="3 4">
    <name type="scientific">Bombilactobacillus thymidiniphilus</name>
    <dbReference type="NCBI Taxonomy" id="2923363"/>
    <lineage>
        <taxon>Bacteria</taxon>
        <taxon>Bacillati</taxon>
        <taxon>Bacillota</taxon>
        <taxon>Bacilli</taxon>
        <taxon>Lactobacillales</taxon>
        <taxon>Lactobacillaceae</taxon>
        <taxon>Bombilactobacillus</taxon>
    </lineage>
</organism>
<dbReference type="PANTHER" id="PTHR30050">
    <property type="entry name" value="CHROMOSOMAL REPLICATION INITIATOR PROTEIN DNAA"/>
    <property type="match status" value="1"/>
</dbReference>
<dbReference type="InterPro" id="IPR027417">
    <property type="entry name" value="P-loop_NTPase"/>
</dbReference>
<dbReference type="InterPro" id="IPR009928">
    <property type="entry name" value="DnaI_N"/>
</dbReference>
<dbReference type="SUPFAM" id="SSF52540">
    <property type="entry name" value="P-loop containing nucleoside triphosphate hydrolases"/>
    <property type="match status" value="1"/>
</dbReference>
<dbReference type="Proteomes" id="UP000831947">
    <property type="component" value="Chromosome"/>
</dbReference>
<keyword evidence="4" id="KW-1185">Reference proteome</keyword>
<dbReference type="EMBL" id="CP093365">
    <property type="protein sequence ID" value="UQS83356.1"/>
    <property type="molecule type" value="Genomic_DNA"/>
</dbReference>
<name>A0ABY4PCW5_9LACO</name>
<evidence type="ECO:0000313" key="3">
    <source>
        <dbReference type="EMBL" id="UQS83356.1"/>
    </source>
</evidence>
<dbReference type="PANTHER" id="PTHR30050:SF8">
    <property type="entry name" value="PRIMOSOMAL PROTEIN DNAI"/>
    <property type="match status" value="1"/>
</dbReference>